<dbReference type="RefSeq" id="WP_398277898.1">
    <property type="nucleotide sequence ID" value="NZ_JBITLV010000002.1"/>
</dbReference>
<evidence type="ECO:0000313" key="2">
    <source>
        <dbReference type="Proteomes" id="UP001612915"/>
    </source>
</evidence>
<gene>
    <name evidence="1" type="ORF">ACIB24_08175</name>
</gene>
<organism evidence="1 2">
    <name type="scientific">Spongisporangium articulatum</name>
    <dbReference type="NCBI Taxonomy" id="3362603"/>
    <lineage>
        <taxon>Bacteria</taxon>
        <taxon>Bacillati</taxon>
        <taxon>Actinomycetota</taxon>
        <taxon>Actinomycetes</taxon>
        <taxon>Kineosporiales</taxon>
        <taxon>Kineosporiaceae</taxon>
        <taxon>Spongisporangium</taxon>
    </lineage>
</organism>
<comment type="caution">
    <text evidence="1">The sequence shown here is derived from an EMBL/GenBank/DDBJ whole genome shotgun (WGS) entry which is preliminary data.</text>
</comment>
<sequence>MPGEGAESLGRVRAGGAVAVLLDALPATPVVSAEDVERLTHGGRLYAMLPRLVEARVLAPLTDRKRDQLWGAIDVLDELDDLNRRIGRRALAEP</sequence>
<protein>
    <submittedName>
        <fullName evidence="1">Uncharacterized protein</fullName>
    </submittedName>
</protein>
<reference evidence="1 2" key="1">
    <citation type="submission" date="2024-10" db="EMBL/GenBank/DDBJ databases">
        <title>The Natural Products Discovery Center: Release of the First 8490 Sequenced Strains for Exploring Actinobacteria Biosynthetic Diversity.</title>
        <authorList>
            <person name="Kalkreuter E."/>
            <person name="Kautsar S.A."/>
            <person name="Yang D."/>
            <person name="Bader C.D."/>
            <person name="Teijaro C.N."/>
            <person name="Fluegel L."/>
            <person name="Davis C.M."/>
            <person name="Simpson J.R."/>
            <person name="Lauterbach L."/>
            <person name="Steele A.D."/>
            <person name="Gui C."/>
            <person name="Meng S."/>
            <person name="Li G."/>
            <person name="Viehrig K."/>
            <person name="Ye F."/>
            <person name="Su P."/>
            <person name="Kiefer A.F."/>
            <person name="Nichols A."/>
            <person name="Cepeda A.J."/>
            <person name="Yan W."/>
            <person name="Fan B."/>
            <person name="Jiang Y."/>
            <person name="Adhikari A."/>
            <person name="Zheng C.-J."/>
            <person name="Schuster L."/>
            <person name="Cowan T.M."/>
            <person name="Smanski M.J."/>
            <person name="Chevrette M.G."/>
            <person name="De Carvalho L.P.S."/>
            <person name="Shen B."/>
        </authorList>
    </citation>
    <scope>NUCLEOTIDE SEQUENCE [LARGE SCALE GENOMIC DNA]</scope>
    <source>
        <strain evidence="1 2">NPDC049639</strain>
    </source>
</reference>
<dbReference type="Proteomes" id="UP001612915">
    <property type="component" value="Unassembled WGS sequence"/>
</dbReference>
<accession>A0ABW8AL37</accession>
<proteinExistence type="predicted"/>
<name>A0ABW8AL37_9ACTN</name>
<evidence type="ECO:0000313" key="1">
    <source>
        <dbReference type="EMBL" id="MFI7587037.1"/>
    </source>
</evidence>
<dbReference type="EMBL" id="JBITLV010000002">
    <property type="protein sequence ID" value="MFI7587037.1"/>
    <property type="molecule type" value="Genomic_DNA"/>
</dbReference>
<keyword evidence="2" id="KW-1185">Reference proteome</keyword>